<dbReference type="Proteomes" id="UP000246073">
    <property type="component" value="Unassembled WGS sequence"/>
</dbReference>
<dbReference type="EMBL" id="OOFM01000004">
    <property type="protein sequence ID" value="SPL63492.1"/>
    <property type="molecule type" value="Genomic_DNA"/>
</dbReference>
<evidence type="ECO:0000313" key="1">
    <source>
        <dbReference type="EMBL" id="SPL63492.1"/>
    </source>
</evidence>
<sequence length="38" mass="4346">MVLTHSSMLRKKIARMTAETFHIKSYIKHGNTLISLTS</sequence>
<dbReference type="AlphaFoldDB" id="A0A2P9HHB0"/>
<name>A0A2P9HHB0_9HYPH</name>
<gene>
    <name evidence="1" type="ORF">OHAE_3424</name>
</gene>
<reference evidence="2" key="1">
    <citation type="submission" date="2017-12" db="EMBL/GenBank/DDBJ databases">
        <authorList>
            <person name="Diaz M."/>
        </authorList>
    </citation>
    <scope>NUCLEOTIDE SEQUENCE [LARGE SCALE GENOMIC DNA]</scope>
    <source>
        <strain evidence="2">FI11154</strain>
    </source>
</reference>
<protein>
    <submittedName>
        <fullName evidence="1">Uncharacterized protein</fullName>
    </submittedName>
</protein>
<evidence type="ECO:0000313" key="2">
    <source>
        <dbReference type="Proteomes" id="UP000246073"/>
    </source>
</evidence>
<organism evidence="1 2">
    <name type="scientific">Ochrobactrum soli</name>
    <dbReference type="NCBI Taxonomy" id="2448455"/>
    <lineage>
        <taxon>Bacteria</taxon>
        <taxon>Pseudomonadati</taxon>
        <taxon>Pseudomonadota</taxon>
        <taxon>Alphaproteobacteria</taxon>
        <taxon>Hyphomicrobiales</taxon>
        <taxon>Brucellaceae</taxon>
        <taxon>Brucella/Ochrobactrum group</taxon>
        <taxon>Ochrobactrum</taxon>
    </lineage>
</organism>
<proteinExistence type="predicted"/>
<accession>A0A2P9HHB0</accession>